<organism evidence="3">
    <name type="scientific">Leptosphaeria maculans (strain JN3 / isolate v23.1.3 / race Av1-4-5-6-7-8)</name>
    <name type="common">Blackleg fungus</name>
    <name type="synonym">Phoma lingam</name>
    <dbReference type="NCBI Taxonomy" id="985895"/>
    <lineage>
        <taxon>Eukaryota</taxon>
        <taxon>Fungi</taxon>
        <taxon>Dikarya</taxon>
        <taxon>Ascomycota</taxon>
        <taxon>Pezizomycotina</taxon>
        <taxon>Dothideomycetes</taxon>
        <taxon>Pleosporomycetidae</taxon>
        <taxon>Pleosporales</taxon>
        <taxon>Pleosporineae</taxon>
        <taxon>Leptosphaeriaceae</taxon>
        <taxon>Plenodomus</taxon>
        <taxon>Plenodomus lingam/Leptosphaeria maculans species complex</taxon>
    </lineage>
</organism>
<sequence length="50" mass="5242">MKLTFLCCLLSIATTGYGGVAMQAGDFPEGKWKARCTCEGSALRNEVAAA</sequence>
<reference evidence="3" key="1">
    <citation type="journal article" date="2011" name="Nat. Commun.">
        <title>Effector diversification within compartments of the Leptosphaeria maculans genome affected by Repeat-Induced Point mutations.</title>
        <authorList>
            <person name="Rouxel T."/>
            <person name="Grandaubert J."/>
            <person name="Hane J.K."/>
            <person name="Hoede C."/>
            <person name="van de Wouw A.P."/>
            <person name="Couloux A."/>
            <person name="Dominguez V."/>
            <person name="Anthouard V."/>
            <person name="Bally P."/>
            <person name="Bourras S."/>
            <person name="Cozijnsen A.J."/>
            <person name="Ciuffetti L.M."/>
            <person name="Degrave A."/>
            <person name="Dilmaghani A."/>
            <person name="Duret L."/>
            <person name="Fudal I."/>
            <person name="Goodwin S.B."/>
            <person name="Gout L."/>
            <person name="Glaser N."/>
            <person name="Linglin J."/>
            <person name="Kema G.H.J."/>
            <person name="Lapalu N."/>
            <person name="Lawrence C.B."/>
            <person name="May K."/>
            <person name="Meyer M."/>
            <person name="Ollivier B."/>
            <person name="Poulain J."/>
            <person name="Schoch C.L."/>
            <person name="Simon A."/>
            <person name="Spatafora J.W."/>
            <person name="Stachowiak A."/>
            <person name="Turgeon B.G."/>
            <person name="Tyler B.M."/>
            <person name="Vincent D."/>
            <person name="Weissenbach J."/>
            <person name="Amselem J."/>
            <person name="Quesneville H."/>
            <person name="Oliver R.P."/>
            <person name="Wincker P."/>
            <person name="Balesdent M.-H."/>
            <person name="Howlett B.J."/>
        </authorList>
    </citation>
    <scope>NUCLEOTIDE SEQUENCE [LARGE SCALE GENOMIC DNA]</scope>
    <source>
        <strain evidence="3">JN3 / isolate v23.1.3 / race Av1-4-5-6-7-8</strain>
    </source>
</reference>
<name>E5A8J9_LEPMJ</name>
<feature type="signal peptide" evidence="1">
    <location>
        <begin position="1"/>
        <end position="18"/>
    </location>
</feature>
<dbReference type="InParanoid" id="E5A8J9"/>
<proteinExistence type="predicted"/>
<protein>
    <submittedName>
        <fullName evidence="2">Predicted protein</fullName>
    </submittedName>
</protein>
<accession>E5A8J9</accession>
<feature type="chain" id="PRO_5003192488" evidence="1">
    <location>
        <begin position="19"/>
        <end position="50"/>
    </location>
</feature>
<dbReference type="EMBL" id="FP929137">
    <property type="protein sequence ID" value="CBX99944.1"/>
    <property type="molecule type" value="Genomic_DNA"/>
</dbReference>
<evidence type="ECO:0000313" key="2">
    <source>
        <dbReference type="EMBL" id="CBX99944.1"/>
    </source>
</evidence>
<dbReference type="GeneID" id="13292881"/>
<keyword evidence="3" id="KW-1185">Reference proteome</keyword>
<dbReference type="HOGENOM" id="CLU_3125377_0_0_1"/>
<evidence type="ECO:0000256" key="1">
    <source>
        <dbReference type="SAM" id="SignalP"/>
    </source>
</evidence>
<dbReference type="VEuPathDB" id="FungiDB:LEMA_uP075330.1"/>
<dbReference type="Proteomes" id="UP000002668">
    <property type="component" value="Genome"/>
</dbReference>
<evidence type="ECO:0000313" key="3">
    <source>
        <dbReference type="Proteomes" id="UP000002668"/>
    </source>
</evidence>
<gene>
    <name evidence="2" type="ORF">LEMA_uP075330.1</name>
</gene>
<dbReference type="AlphaFoldDB" id="E5A8J9"/>
<keyword evidence="1" id="KW-0732">Signal</keyword>